<dbReference type="Proteomes" id="UP000178825">
    <property type="component" value="Unassembled WGS sequence"/>
</dbReference>
<protein>
    <recommendedName>
        <fullName evidence="2">LTD domain-containing protein</fullName>
    </recommendedName>
</protein>
<proteinExistence type="predicted"/>
<dbReference type="Gene3D" id="2.60.40.1260">
    <property type="entry name" value="Lamin Tail domain"/>
    <property type="match status" value="2"/>
</dbReference>
<evidence type="ECO:0000259" key="2">
    <source>
        <dbReference type="PROSITE" id="PS51841"/>
    </source>
</evidence>
<dbReference type="PROSITE" id="PS51841">
    <property type="entry name" value="LTD"/>
    <property type="match status" value="2"/>
</dbReference>
<evidence type="ECO:0000256" key="1">
    <source>
        <dbReference type="SAM" id="MobiDB-lite"/>
    </source>
</evidence>
<dbReference type="AlphaFoldDB" id="A0A1F6BMM1"/>
<gene>
    <name evidence="3" type="ORF">A3D55_00695</name>
</gene>
<dbReference type="Pfam" id="PF00932">
    <property type="entry name" value="LTD"/>
    <property type="match status" value="2"/>
</dbReference>
<dbReference type="STRING" id="1798470.A3D55_00695"/>
<name>A0A1F6BMM1_9BACT</name>
<feature type="domain" description="LTD" evidence="2">
    <location>
        <begin position="89"/>
        <end position="232"/>
    </location>
</feature>
<feature type="region of interest" description="Disordered" evidence="1">
    <location>
        <begin position="256"/>
        <end position="275"/>
    </location>
</feature>
<dbReference type="InterPro" id="IPR001322">
    <property type="entry name" value="Lamin_tail_dom"/>
</dbReference>
<dbReference type="SUPFAM" id="SSF74853">
    <property type="entry name" value="Lamin A/C globular tail domain"/>
    <property type="match status" value="2"/>
</dbReference>
<reference evidence="3 4" key="1">
    <citation type="journal article" date="2016" name="Nat. Commun.">
        <title>Thousands of microbial genomes shed light on interconnected biogeochemical processes in an aquifer system.</title>
        <authorList>
            <person name="Anantharaman K."/>
            <person name="Brown C.T."/>
            <person name="Hug L.A."/>
            <person name="Sharon I."/>
            <person name="Castelle C.J."/>
            <person name="Probst A.J."/>
            <person name="Thomas B.C."/>
            <person name="Singh A."/>
            <person name="Wilkins M.J."/>
            <person name="Karaoz U."/>
            <person name="Brodie E.L."/>
            <person name="Williams K.H."/>
            <person name="Hubbard S.S."/>
            <person name="Banfield J.F."/>
        </authorList>
    </citation>
    <scope>NUCLEOTIDE SEQUENCE [LARGE SCALE GENOMIC DNA]</scope>
</reference>
<accession>A0A1F6BMM1</accession>
<sequence>MEYERDIASKKKFKIRKTALAAGGVIILGASGVAAMQSGGSPSFFADVSKAFSNTFLKQEKLLGEIELAGNGDARGVDEPRLIKCAFDALGTPARSSVLINEVAWMGSVGDAKNEWIELKNRSKEIADVSFWKLLDRGGDISVVLPKGTEITAGGFLAIGKKADDGENISLGGSIKNSDERLRLFNSECVLEDEAGGEAWPAGDNKTKQTMERNVSGFGWHTSIVAGGTPRKENSGGVTVKPATQKPAAKTVLVPAANNTSPSTENNSTNALAETETVNDGSVTLTPISTAVRIQSVCAGTADNASFEFIRMYNPSDKQISLSGWFMKKVSSTGNESTLVSSTYFNDKVLSAGGTLFLARKEGYFGATSPDIWWPKSYSLAGKKNGVILYDGAKNKVGEVWWEEKPAGDGCD</sequence>
<evidence type="ECO:0000313" key="3">
    <source>
        <dbReference type="EMBL" id="OGG38175.1"/>
    </source>
</evidence>
<feature type="domain" description="LTD" evidence="2">
    <location>
        <begin position="279"/>
        <end position="412"/>
    </location>
</feature>
<comment type="caution">
    <text evidence="3">The sequence shown here is derived from an EMBL/GenBank/DDBJ whole genome shotgun (WGS) entry which is preliminary data.</text>
</comment>
<organism evidence="3 4">
    <name type="scientific">Candidatus Jorgensenbacteria bacterium RIFCSPHIGHO2_02_FULL_45_20</name>
    <dbReference type="NCBI Taxonomy" id="1798470"/>
    <lineage>
        <taxon>Bacteria</taxon>
        <taxon>Candidatus Joergenseniibacteriota</taxon>
    </lineage>
</organism>
<dbReference type="EMBL" id="MFKJ01000031">
    <property type="protein sequence ID" value="OGG38175.1"/>
    <property type="molecule type" value="Genomic_DNA"/>
</dbReference>
<feature type="compositionally biased region" description="Low complexity" evidence="1">
    <location>
        <begin position="256"/>
        <end position="271"/>
    </location>
</feature>
<dbReference type="InterPro" id="IPR036415">
    <property type="entry name" value="Lamin_tail_dom_sf"/>
</dbReference>
<evidence type="ECO:0000313" key="4">
    <source>
        <dbReference type="Proteomes" id="UP000178825"/>
    </source>
</evidence>